<dbReference type="GO" id="GO:0016491">
    <property type="term" value="F:oxidoreductase activity"/>
    <property type="evidence" value="ECO:0007669"/>
    <property type="project" value="UniProtKB-KW"/>
</dbReference>
<dbReference type="GO" id="GO:0046872">
    <property type="term" value="F:metal ion binding"/>
    <property type="evidence" value="ECO:0007669"/>
    <property type="project" value="UniProtKB-KW"/>
</dbReference>
<evidence type="ECO:0000256" key="2">
    <source>
        <dbReference type="RuleBase" id="RU003682"/>
    </source>
</evidence>
<gene>
    <name evidence="4" type="ORF">N8I77_011588</name>
</gene>
<dbReference type="PRINTS" id="PR00682">
    <property type="entry name" value="IPNSYNTHASE"/>
</dbReference>
<dbReference type="PANTHER" id="PTHR47990">
    <property type="entry name" value="2-OXOGLUTARATE (2OG) AND FE(II)-DEPENDENT OXYGENASE SUPERFAMILY PROTEIN-RELATED"/>
    <property type="match status" value="1"/>
</dbReference>
<dbReference type="Pfam" id="PF14226">
    <property type="entry name" value="DIOX_N"/>
    <property type="match status" value="1"/>
</dbReference>
<dbReference type="PROSITE" id="PS51471">
    <property type="entry name" value="FE2OG_OXY"/>
    <property type="match status" value="1"/>
</dbReference>
<dbReference type="InterPro" id="IPR027443">
    <property type="entry name" value="IPNS-like_sf"/>
</dbReference>
<protein>
    <recommendedName>
        <fullName evidence="3">Fe2OG dioxygenase domain-containing protein</fullName>
    </recommendedName>
</protein>
<keyword evidence="2" id="KW-0560">Oxidoreductase</keyword>
<evidence type="ECO:0000313" key="4">
    <source>
        <dbReference type="EMBL" id="KAK2599866.1"/>
    </source>
</evidence>
<keyword evidence="2" id="KW-0479">Metal-binding</keyword>
<keyword evidence="2" id="KW-0408">Iron</keyword>
<dbReference type="InterPro" id="IPR050231">
    <property type="entry name" value="Iron_ascorbate_oxido_reductase"/>
</dbReference>
<proteinExistence type="inferred from homology"/>
<dbReference type="GO" id="GO:0044283">
    <property type="term" value="P:small molecule biosynthetic process"/>
    <property type="evidence" value="ECO:0007669"/>
    <property type="project" value="UniProtKB-ARBA"/>
</dbReference>
<evidence type="ECO:0000313" key="5">
    <source>
        <dbReference type="Proteomes" id="UP001265746"/>
    </source>
</evidence>
<dbReference type="Gene3D" id="2.60.120.330">
    <property type="entry name" value="B-lactam Antibiotic, Isopenicillin N Synthase, Chain"/>
    <property type="match status" value="1"/>
</dbReference>
<keyword evidence="5" id="KW-1185">Reference proteome</keyword>
<comment type="similarity">
    <text evidence="1 2">Belongs to the iron/ascorbate-dependent oxidoreductase family.</text>
</comment>
<dbReference type="SUPFAM" id="SSF51197">
    <property type="entry name" value="Clavaminate synthase-like"/>
    <property type="match status" value="1"/>
</dbReference>
<evidence type="ECO:0000259" key="3">
    <source>
        <dbReference type="PROSITE" id="PS51471"/>
    </source>
</evidence>
<dbReference type="InterPro" id="IPR005123">
    <property type="entry name" value="Oxoglu/Fe-dep_dioxygenase_dom"/>
</dbReference>
<dbReference type="Pfam" id="PF03171">
    <property type="entry name" value="2OG-FeII_Oxy"/>
    <property type="match status" value="1"/>
</dbReference>
<reference evidence="4" key="1">
    <citation type="submission" date="2023-06" db="EMBL/GenBank/DDBJ databases">
        <authorList>
            <person name="Noh H."/>
        </authorList>
    </citation>
    <scope>NUCLEOTIDE SEQUENCE</scope>
    <source>
        <strain evidence="4">DUCC20226</strain>
    </source>
</reference>
<dbReference type="FunFam" id="2.60.120.330:FF:000040">
    <property type="entry name" value="Chromosome 21, whole genome shotgun sequence"/>
    <property type="match status" value="1"/>
</dbReference>
<organism evidence="4 5">
    <name type="scientific">Phomopsis amygdali</name>
    <name type="common">Fusicoccum amygdali</name>
    <dbReference type="NCBI Taxonomy" id="1214568"/>
    <lineage>
        <taxon>Eukaryota</taxon>
        <taxon>Fungi</taxon>
        <taxon>Dikarya</taxon>
        <taxon>Ascomycota</taxon>
        <taxon>Pezizomycotina</taxon>
        <taxon>Sordariomycetes</taxon>
        <taxon>Sordariomycetidae</taxon>
        <taxon>Diaporthales</taxon>
        <taxon>Diaporthaceae</taxon>
        <taxon>Diaporthe</taxon>
    </lineage>
</organism>
<dbReference type="EMBL" id="JAUJFL010000007">
    <property type="protein sequence ID" value="KAK2599866.1"/>
    <property type="molecule type" value="Genomic_DNA"/>
</dbReference>
<name>A0AAD9S6L6_PHOAM</name>
<dbReference type="InterPro" id="IPR026992">
    <property type="entry name" value="DIOX_N"/>
</dbReference>
<accession>A0AAD9S6L6</accession>
<feature type="domain" description="Fe2OG dioxygenase" evidence="3">
    <location>
        <begin position="192"/>
        <end position="301"/>
    </location>
</feature>
<dbReference type="Proteomes" id="UP001265746">
    <property type="component" value="Unassembled WGS sequence"/>
</dbReference>
<sequence length="370" mass="41643">MPIALSPSEALPLPKWERPSKTSHDLPWADIKVLDLSTFDEPGGKEKLAEELRDAVHNTGFFSVTGTGFTDEEVQRQYDIGQAFFALSHDEKAQPQYKCDFANGNYFGYRELHERTVYGTDVRDNVESYNHAKFTAAYDAEPRHPFFTPYRPEIEAFSRKALGVASRVLRLFALILELPEGFFADSHRYEDPSDDHLRYMCYHPRAAADDARVGNTWARAHTDFGSLTLLWSQNVAGLQIRAADGGWRYVPPVDGGIVCNVGDTLDFWSASYLRSTTHRVTRPPPDQLGGNRLGLFYFVRPGNDVDIKPAPSPLLKRLGLVGEKPEEAAPVKGLEYVRARVKDYHNNSDYGDRKGQTFKVGNLEIVDEAV</sequence>
<dbReference type="InterPro" id="IPR044861">
    <property type="entry name" value="IPNS-like_FE2OG_OXY"/>
</dbReference>
<comment type="caution">
    <text evidence="4">The sequence shown here is derived from an EMBL/GenBank/DDBJ whole genome shotgun (WGS) entry which is preliminary data.</text>
</comment>
<evidence type="ECO:0000256" key="1">
    <source>
        <dbReference type="ARBA" id="ARBA00008056"/>
    </source>
</evidence>
<dbReference type="AlphaFoldDB" id="A0AAD9S6L6"/>